<protein>
    <submittedName>
        <fullName evidence="1">Uncharacterized protein</fullName>
    </submittedName>
</protein>
<comment type="caution">
    <text evidence="1">The sequence shown here is derived from an EMBL/GenBank/DDBJ whole genome shotgun (WGS) entry which is preliminary data.</text>
</comment>
<reference evidence="1" key="1">
    <citation type="submission" date="2019-12" db="EMBL/GenBank/DDBJ databases">
        <title>Novel species isolated from a subtropical stream in China.</title>
        <authorList>
            <person name="Lu H."/>
        </authorList>
    </citation>
    <scope>NUCLEOTIDE SEQUENCE [LARGE SCALE GENOMIC DNA]</scope>
    <source>
        <strain evidence="1">FT81W</strain>
    </source>
</reference>
<accession>A0A845GIG4</accession>
<evidence type="ECO:0000313" key="2">
    <source>
        <dbReference type="Proteomes" id="UP000447355"/>
    </source>
</evidence>
<proteinExistence type="predicted"/>
<sequence length="93" mass="10319">MSDTKAVRITLAALTRVEYTELLQVPASMTSDQLDDLVRQRYQDVDGGLYYDDPHYWERSPSCQWADASAEDQTPSGAVTVSEHGALVITQIA</sequence>
<organism evidence="1 2">
    <name type="scientific">Duganella vulcania</name>
    <dbReference type="NCBI Taxonomy" id="2692166"/>
    <lineage>
        <taxon>Bacteria</taxon>
        <taxon>Pseudomonadati</taxon>
        <taxon>Pseudomonadota</taxon>
        <taxon>Betaproteobacteria</taxon>
        <taxon>Burkholderiales</taxon>
        <taxon>Oxalobacteraceae</taxon>
        <taxon>Telluria group</taxon>
        <taxon>Duganella</taxon>
    </lineage>
</organism>
<name>A0A845GIG4_9BURK</name>
<dbReference type="AlphaFoldDB" id="A0A845GIG4"/>
<dbReference type="RefSeq" id="WP_161081726.1">
    <property type="nucleotide sequence ID" value="NZ_WWCX01000001.1"/>
</dbReference>
<gene>
    <name evidence="1" type="ORF">GTP90_01130</name>
</gene>
<dbReference type="EMBL" id="WWCX01000001">
    <property type="protein sequence ID" value="MYM92459.1"/>
    <property type="molecule type" value="Genomic_DNA"/>
</dbReference>
<dbReference type="Proteomes" id="UP000447355">
    <property type="component" value="Unassembled WGS sequence"/>
</dbReference>
<evidence type="ECO:0000313" key="1">
    <source>
        <dbReference type="EMBL" id="MYM92459.1"/>
    </source>
</evidence>